<name>A0ABD3PG27_9STRA</name>
<accession>A0ABD3PG27</accession>
<evidence type="ECO:0000313" key="3">
    <source>
        <dbReference type="Proteomes" id="UP001530315"/>
    </source>
</evidence>
<feature type="non-terminal residue" evidence="2">
    <location>
        <position position="1"/>
    </location>
</feature>
<proteinExistence type="predicted"/>
<sequence length="466" mass="52534">NDTDLYLLSPTRQLPRRINPFLRLWHPPQQQPTMGKGGRSTVQSASKIVRTTTAKDDGHWVSPYNPLDPNAPALPSKGEIKAVIPKECFSRSYLHSMYFVARDTAMAAACAYAAHATLSTDPPPNVLSLDALAWLAGWNAYAFWMGCVLTGHWVLAHECGHGAFSPSQAFNDFMGFVMHQALLVPYFAWQYTHAKHHRRTNNTVDGESHVPNTREEVGLGKDRDERESAYAVIHEAIGDGPFGMLQVFAHLVIGWPLYLMGLASTGRLGHDGGALEGGEVMDHYRPWSRMFPSKLRPKIAISTLGVVAAWVAIGYAVREYGALPVTLWYIGPLMWNQAWLVLYTWLQHNDPSVPQYGPDEWTWVRGALSTVDRPYGIFDFFHHKIGSTHVAHHLFHEMPFYKADLATAAIKAFLEPKGLYNYDPTPWYLAMWRIAKRCHYIDGVEGIQYYKSLEDVPMRKTGKKVD</sequence>
<dbReference type="PANTHER" id="PTHR32100">
    <property type="entry name" value="OMEGA-6 FATTY ACID DESATURASE, CHLOROPLASTIC"/>
    <property type="match status" value="1"/>
</dbReference>
<dbReference type="InterPro" id="IPR012171">
    <property type="entry name" value="Fatty_acid_desaturase"/>
</dbReference>
<organism evidence="2 3">
    <name type="scientific">Stephanodiscus triporus</name>
    <dbReference type="NCBI Taxonomy" id="2934178"/>
    <lineage>
        <taxon>Eukaryota</taxon>
        <taxon>Sar</taxon>
        <taxon>Stramenopiles</taxon>
        <taxon>Ochrophyta</taxon>
        <taxon>Bacillariophyta</taxon>
        <taxon>Coscinodiscophyceae</taxon>
        <taxon>Thalassiosirophycidae</taxon>
        <taxon>Stephanodiscales</taxon>
        <taxon>Stephanodiscaceae</taxon>
        <taxon>Stephanodiscus</taxon>
    </lineage>
</organism>
<dbReference type="AlphaFoldDB" id="A0ABD3PG27"/>
<dbReference type="CDD" id="cd03507">
    <property type="entry name" value="Delta12-FADS-like"/>
    <property type="match status" value="1"/>
</dbReference>
<comment type="caution">
    <text evidence="2">The sequence shown here is derived from an EMBL/GenBank/DDBJ whole genome shotgun (WGS) entry which is preliminary data.</text>
</comment>
<dbReference type="InterPro" id="IPR005804">
    <property type="entry name" value="FA_desaturase_dom"/>
</dbReference>
<feature type="domain" description="Fatty acid desaturase" evidence="1">
    <location>
        <begin position="134"/>
        <end position="419"/>
    </location>
</feature>
<reference evidence="2 3" key="1">
    <citation type="submission" date="2024-10" db="EMBL/GenBank/DDBJ databases">
        <title>Updated reference genomes for cyclostephanoid diatoms.</title>
        <authorList>
            <person name="Roberts W.R."/>
            <person name="Alverson A.J."/>
        </authorList>
    </citation>
    <scope>NUCLEOTIDE SEQUENCE [LARGE SCALE GENOMIC DNA]</scope>
    <source>
        <strain evidence="2 3">AJA276-08</strain>
    </source>
</reference>
<dbReference type="EMBL" id="JALLAZ020000807">
    <property type="protein sequence ID" value="KAL3786894.1"/>
    <property type="molecule type" value="Genomic_DNA"/>
</dbReference>
<dbReference type="Pfam" id="PF00487">
    <property type="entry name" value="FA_desaturase"/>
    <property type="match status" value="1"/>
</dbReference>
<evidence type="ECO:0000313" key="2">
    <source>
        <dbReference type="EMBL" id="KAL3786894.1"/>
    </source>
</evidence>
<gene>
    <name evidence="2" type="ORF">ACHAW5_006973</name>
</gene>
<dbReference type="Proteomes" id="UP001530315">
    <property type="component" value="Unassembled WGS sequence"/>
</dbReference>
<protein>
    <recommendedName>
        <fullName evidence="1">Fatty acid desaturase domain-containing protein</fullName>
    </recommendedName>
</protein>
<keyword evidence="3" id="KW-1185">Reference proteome</keyword>
<evidence type="ECO:0000259" key="1">
    <source>
        <dbReference type="Pfam" id="PF00487"/>
    </source>
</evidence>